<evidence type="ECO:0000313" key="5">
    <source>
        <dbReference type="EMBL" id="KPI86846.1"/>
    </source>
</evidence>
<dbReference type="SUPFAM" id="SSF48371">
    <property type="entry name" value="ARM repeat"/>
    <property type="match status" value="1"/>
</dbReference>
<dbReference type="InterPro" id="IPR016024">
    <property type="entry name" value="ARM-type_fold"/>
</dbReference>
<evidence type="ECO:0000256" key="3">
    <source>
        <dbReference type="SAM" id="MobiDB-lite"/>
    </source>
</evidence>
<dbReference type="EMBL" id="LJSK01000113">
    <property type="protein sequence ID" value="KPI86846.1"/>
    <property type="molecule type" value="Genomic_DNA"/>
</dbReference>
<keyword evidence="1" id="KW-0677">Repeat</keyword>
<evidence type="ECO:0000256" key="2">
    <source>
        <dbReference type="PROSITE-ProRule" id="PRU00317"/>
    </source>
</evidence>
<dbReference type="InterPro" id="IPR011989">
    <property type="entry name" value="ARM-like"/>
</dbReference>
<feature type="repeat" description="Pumilio" evidence="2">
    <location>
        <begin position="343"/>
        <end position="381"/>
    </location>
</feature>
<dbReference type="GO" id="GO:0005737">
    <property type="term" value="C:cytoplasm"/>
    <property type="evidence" value="ECO:0007669"/>
    <property type="project" value="TreeGrafter"/>
</dbReference>
<dbReference type="InterPro" id="IPR033712">
    <property type="entry name" value="Pumilio_RNA-bd"/>
</dbReference>
<dbReference type="Gene3D" id="1.25.10.10">
    <property type="entry name" value="Leucine-rich Repeat Variant"/>
    <property type="match status" value="1"/>
</dbReference>
<dbReference type="PANTHER" id="PTHR12537:SF12">
    <property type="entry name" value="MATERNAL PROTEIN PUMILIO"/>
    <property type="match status" value="1"/>
</dbReference>
<dbReference type="PANTHER" id="PTHR12537">
    <property type="entry name" value="RNA BINDING PROTEIN PUMILIO-RELATED"/>
    <property type="match status" value="1"/>
</dbReference>
<dbReference type="CDD" id="cd07920">
    <property type="entry name" value="Pumilio"/>
    <property type="match status" value="1"/>
</dbReference>
<protein>
    <submittedName>
        <fullName evidence="5">Putative pumilio protein</fullName>
    </submittedName>
</protein>
<feature type="region of interest" description="Disordered" evidence="3">
    <location>
        <begin position="795"/>
        <end position="824"/>
    </location>
</feature>
<feature type="repeat" description="Pumilio" evidence="2">
    <location>
        <begin position="272"/>
        <end position="307"/>
    </location>
</feature>
<dbReference type="PROSITE" id="PS50302">
    <property type="entry name" value="PUM"/>
    <property type="match status" value="5"/>
</dbReference>
<feature type="repeat" description="Pumilio" evidence="2">
    <location>
        <begin position="222"/>
        <end position="262"/>
    </location>
</feature>
<dbReference type="Pfam" id="PF00806">
    <property type="entry name" value="PUF"/>
    <property type="match status" value="8"/>
</dbReference>
<dbReference type="VEuPathDB" id="TriTrypDB:Lsey_0113_0070"/>
<keyword evidence="6" id="KW-1185">Reference proteome</keyword>
<dbReference type="OMA" id="RTFEKCH"/>
<dbReference type="SMART" id="SM00025">
    <property type="entry name" value="Pumilio"/>
    <property type="match status" value="8"/>
</dbReference>
<reference evidence="5 6" key="1">
    <citation type="journal article" date="2015" name="PLoS Pathog.">
        <title>Leptomonas seymouri: Adaptations to the Dixenous Life Cycle Analyzed by Genome Sequencing, Transcriptome Profiling and Co-infection with Leishmania donovani.</title>
        <authorList>
            <person name="Kraeva N."/>
            <person name="Butenko A."/>
            <person name="Hlavacova J."/>
            <person name="Kostygov A."/>
            <person name="Myskova J."/>
            <person name="Grybchuk D."/>
            <person name="Lestinova T."/>
            <person name="Votypka J."/>
            <person name="Volf P."/>
            <person name="Opperdoes F."/>
            <person name="Flegontov P."/>
            <person name="Lukes J."/>
            <person name="Yurchenko V."/>
        </authorList>
    </citation>
    <scope>NUCLEOTIDE SEQUENCE [LARGE SCALE GENOMIC DNA]</scope>
    <source>
        <strain evidence="5 6">ATCC 30220</strain>
    </source>
</reference>
<feature type="region of interest" description="Disordered" evidence="3">
    <location>
        <begin position="542"/>
        <end position="591"/>
    </location>
</feature>
<organism evidence="5 6">
    <name type="scientific">Leptomonas seymouri</name>
    <dbReference type="NCBI Taxonomy" id="5684"/>
    <lineage>
        <taxon>Eukaryota</taxon>
        <taxon>Discoba</taxon>
        <taxon>Euglenozoa</taxon>
        <taxon>Kinetoplastea</taxon>
        <taxon>Metakinetoplastina</taxon>
        <taxon>Trypanosomatida</taxon>
        <taxon>Trypanosomatidae</taxon>
        <taxon>Leishmaniinae</taxon>
        <taxon>Leptomonas</taxon>
    </lineage>
</organism>
<comment type="caution">
    <text evidence="5">The sequence shown here is derived from an EMBL/GenBank/DDBJ whole genome shotgun (WGS) entry which is preliminary data.</text>
</comment>
<dbReference type="GO" id="GO:0010608">
    <property type="term" value="P:post-transcriptional regulation of gene expression"/>
    <property type="evidence" value="ECO:0007669"/>
    <property type="project" value="TreeGrafter"/>
</dbReference>
<evidence type="ECO:0000259" key="4">
    <source>
        <dbReference type="PROSITE" id="PS50303"/>
    </source>
</evidence>
<feature type="repeat" description="Pumilio" evidence="2">
    <location>
        <begin position="382"/>
        <end position="418"/>
    </location>
</feature>
<name>A0A0N0P5T7_LEPSE</name>
<gene>
    <name evidence="5" type="ORF">ABL78_4082</name>
</gene>
<dbReference type="GO" id="GO:0003729">
    <property type="term" value="F:mRNA binding"/>
    <property type="evidence" value="ECO:0007669"/>
    <property type="project" value="TreeGrafter"/>
</dbReference>
<dbReference type="OrthoDB" id="668540at2759"/>
<evidence type="ECO:0000313" key="6">
    <source>
        <dbReference type="Proteomes" id="UP000038009"/>
    </source>
</evidence>
<dbReference type="InterPro" id="IPR001313">
    <property type="entry name" value="Pumilio_RNA-bd_rpt"/>
</dbReference>
<evidence type="ECO:0000256" key="1">
    <source>
        <dbReference type="ARBA" id="ARBA00022737"/>
    </source>
</evidence>
<feature type="domain" description="PUM-HD" evidence="4">
    <location>
        <begin position="167"/>
        <end position="524"/>
    </location>
</feature>
<feature type="compositionally biased region" description="Gly residues" evidence="3">
    <location>
        <begin position="567"/>
        <end position="579"/>
    </location>
</feature>
<dbReference type="InterPro" id="IPR033133">
    <property type="entry name" value="PUM-HD"/>
</dbReference>
<feature type="compositionally biased region" description="Basic and acidic residues" evidence="3">
    <location>
        <begin position="552"/>
        <end position="562"/>
    </location>
</feature>
<proteinExistence type="predicted"/>
<dbReference type="Proteomes" id="UP000038009">
    <property type="component" value="Unassembled WGS sequence"/>
</dbReference>
<sequence>MSGANWDLGVGTRVEDLDWGAADGEDMFSAHADDLLIANPRDVRRAETAPMVLTIMSSDGTFSLGAMEDEKVDPGEEYRYTDEYHRLYYSKNPRDPRMLLPLTRRRHHLVRELRGTPGEDIGFAVTSGERNGVVGDRVHAEEEKASHIDVSSNAKPAGVTSAVDEQAAAQALVRAHKDGIRTEWEYSKIKGSVRSFSKDQDGSRFVQRLLDKQENIVPIFNEVIAHFDELAADVFGNYVLQKLFDVVSRAADSADAPAEIKEAKLRSRLTEKVRGQLVHLSCQTYGCRVMQKALENMRASDRVAIIHELDGKVVECVFDQNANHVVQKVVEVCPADAQFIIDAFIPDLGDLACHAYGCRVLQRTFEKCHDVPKVNVRPLMEAVLARVNEFTIHQYGNYVVQHAMLNAPDDLRHRFIMQLVPQLYPLSCSKFASNVAERIVTTATEEEQDEIIKQLKKPLSDTQRGNYLIQMMQDTYANYVVQRFFEAASIQQRERISELVQPFVGTVNQSVYGRHLLRKMVANNILTNTFLLGHGIDVSSPEYGGNMSKSGARNDRNGRHGDNSFNGMGGGGRGGGNGSRAGRNNHHHQMNTNMLNANNNALQPNLQGSNNNSAGMFVMQPAMAAAMAPQQFQQHPSMGAYMTAPAAAAAPGPQQFAYNPAYGMPQPNQQQQPQQMVPSQPFMGTAAQMPQSSQYMAPMTANSGQYNFSVYPTQPQMMPPQPLQQPQPGYAMQNFNMQPQQQQPIPQPQQFHQDNTWATQAFMNGGGYGSVEQLQQPSPLQTPYGLQPQQPQMFQTTNNNGFLDSAAGPAKARSGKDNGSGKSMKRVAGNQFAISGAMDMAAGASDSNSIGDNSRHSNFAVQQLPLQGGY</sequence>
<feature type="region of interest" description="Disordered" evidence="3">
    <location>
        <begin position="842"/>
        <end position="870"/>
    </location>
</feature>
<feature type="repeat" description="Pumilio" evidence="2">
    <location>
        <begin position="461"/>
        <end position="498"/>
    </location>
</feature>
<accession>A0A0N0P5T7</accession>
<dbReference type="PROSITE" id="PS50303">
    <property type="entry name" value="PUM_HD"/>
    <property type="match status" value="1"/>
</dbReference>
<dbReference type="AlphaFoldDB" id="A0A0N0P5T7"/>
<feature type="compositionally biased region" description="Polar residues" evidence="3">
    <location>
        <begin position="845"/>
        <end position="870"/>
    </location>
</feature>